<keyword evidence="1" id="KW-0472">Membrane</keyword>
<accession>A0A0V1EJP6</accession>
<evidence type="ECO:0000313" key="3">
    <source>
        <dbReference type="Proteomes" id="UP000054632"/>
    </source>
</evidence>
<evidence type="ECO:0000313" key="2">
    <source>
        <dbReference type="EMBL" id="KRY74043.1"/>
    </source>
</evidence>
<dbReference type="Proteomes" id="UP000054632">
    <property type="component" value="Unassembled WGS sequence"/>
</dbReference>
<feature type="transmembrane region" description="Helical" evidence="1">
    <location>
        <begin position="114"/>
        <end position="134"/>
    </location>
</feature>
<keyword evidence="1" id="KW-0812">Transmembrane</keyword>
<protein>
    <submittedName>
        <fullName evidence="2">Uncharacterized protein</fullName>
    </submittedName>
</protein>
<dbReference type="EMBL" id="JYDR01000029">
    <property type="protein sequence ID" value="KRY74043.1"/>
    <property type="molecule type" value="Genomic_DNA"/>
</dbReference>
<reference evidence="2 3" key="1">
    <citation type="submission" date="2015-01" db="EMBL/GenBank/DDBJ databases">
        <title>Evolution of Trichinella species and genotypes.</title>
        <authorList>
            <person name="Korhonen P.K."/>
            <person name="Edoardo P."/>
            <person name="Giuseppe L.R."/>
            <person name="Gasser R.B."/>
        </authorList>
    </citation>
    <scope>NUCLEOTIDE SEQUENCE [LARGE SCALE GENOMIC DNA]</scope>
    <source>
        <strain evidence="2">ISS13</strain>
    </source>
</reference>
<keyword evidence="1" id="KW-1133">Transmembrane helix</keyword>
<sequence>MLTVVVVVVVVGLVAVAATIWNLISVAGHKATLVEVVVVLLYTCSRDAGWLGWYDNLCDRLIKLEILNAHLMINCLNLTTRLDWLVAATVWCVVFIFPPQNVGVPNTTQVQTTFLSLMLLTSSALIFPVVCKMAKLRFALKPPVIQEQLNYRRHLILNKMSILLPFVFITCMLTII</sequence>
<gene>
    <name evidence="2" type="ORF">T4A_3282</name>
</gene>
<evidence type="ECO:0000256" key="1">
    <source>
        <dbReference type="SAM" id="Phobius"/>
    </source>
</evidence>
<organism evidence="2 3">
    <name type="scientific">Trichinella pseudospiralis</name>
    <name type="common">Parasitic roundworm</name>
    <dbReference type="NCBI Taxonomy" id="6337"/>
    <lineage>
        <taxon>Eukaryota</taxon>
        <taxon>Metazoa</taxon>
        <taxon>Ecdysozoa</taxon>
        <taxon>Nematoda</taxon>
        <taxon>Enoplea</taxon>
        <taxon>Dorylaimia</taxon>
        <taxon>Trichinellida</taxon>
        <taxon>Trichinellidae</taxon>
        <taxon>Trichinella</taxon>
    </lineage>
</organism>
<feature type="transmembrane region" description="Helical" evidence="1">
    <location>
        <begin position="82"/>
        <end position="102"/>
    </location>
</feature>
<feature type="transmembrane region" description="Helical" evidence="1">
    <location>
        <begin position="155"/>
        <end position="175"/>
    </location>
</feature>
<proteinExistence type="predicted"/>
<name>A0A0V1EJP6_TRIPS</name>
<comment type="caution">
    <text evidence="2">The sequence shown here is derived from an EMBL/GenBank/DDBJ whole genome shotgun (WGS) entry which is preliminary data.</text>
</comment>
<dbReference type="AlphaFoldDB" id="A0A0V1EJP6"/>